<sequence>MSNETKNQQKLNFIGTKPPTKPAVKKYRPDTSDNSNSSMEELNSINIQLQAMTEGISNLREDLKGMIKKDEVEMLITNTVTNLIKKLEENTNKKIEKLINEKVNEMQAKIDSIDFDNKNLIEKIKQLENINESNKSTLQEQIDKTNEISKTAYKKANYNEQYSRKNNIKILNIPENKEENETSLAKSVSEILKINTEVDLQPVDVVAMHRIPTKKGQIRPVIIKLRNNSVKSAIMRKRAPMKSKGYRLVDDVTKPNQGLINRLLLHPNIDSAWYFNGAVYGKTVAEERIKFDIYDNVNDVIENFRQYRRNGGSGQ</sequence>
<feature type="compositionally biased region" description="Polar residues" evidence="2">
    <location>
        <begin position="1"/>
        <end position="11"/>
    </location>
</feature>
<dbReference type="PANTHER" id="PTHR37445">
    <property type="entry name" value="PROTEIN CBG24663"/>
    <property type="match status" value="1"/>
</dbReference>
<keyword evidence="1" id="KW-0175">Coiled coil</keyword>
<keyword evidence="4" id="KW-1185">Reference proteome</keyword>
<dbReference type="Proteomes" id="UP000828390">
    <property type="component" value="Unassembled WGS sequence"/>
</dbReference>
<dbReference type="PANTHER" id="PTHR37445:SF3">
    <property type="entry name" value="ZINC FINGER PHD-TYPE DOMAIN-CONTAINING PROTEIN"/>
    <property type="match status" value="1"/>
</dbReference>
<dbReference type="EMBL" id="JAIWYP010000010">
    <property type="protein sequence ID" value="KAH3752866.1"/>
    <property type="molecule type" value="Genomic_DNA"/>
</dbReference>
<gene>
    <name evidence="3" type="ORF">DPMN_187492</name>
</gene>
<protein>
    <submittedName>
        <fullName evidence="3">Uncharacterized protein</fullName>
    </submittedName>
</protein>
<reference evidence="3" key="2">
    <citation type="submission" date="2020-11" db="EMBL/GenBank/DDBJ databases">
        <authorList>
            <person name="McCartney M.A."/>
            <person name="Auch B."/>
            <person name="Kono T."/>
            <person name="Mallez S."/>
            <person name="Becker A."/>
            <person name="Gohl D.M."/>
            <person name="Silverstein K.A.T."/>
            <person name="Koren S."/>
            <person name="Bechman K.B."/>
            <person name="Herman A."/>
            <person name="Abrahante J.E."/>
            <person name="Garbe J."/>
        </authorList>
    </citation>
    <scope>NUCLEOTIDE SEQUENCE</scope>
    <source>
        <strain evidence="3">Duluth1</strain>
        <tissue evidence="3">Whole animal</tissue>
    </source>
</reference>
<dbReference type="AlphaFoldDB" id="A0A9D4DQA9"/>
<comment type="caution">
    <text evidence="3">The sequence shown here is derived from an EMBL/GenBank/DDBJ whole genome shotgun (WGS) entry which is preliminary data.</text>
</comment>
<feature type="coiled-coil region" evidence="1">
    <location>
        <begin position="85"/>
        <end position="144"/>
    </location>
</feature>
<proteinExistence type="predicted"/>
<evidence type="ECO:0000313" key="3">
    <source>
        <dbReference type="EMBL" id="KAH3752866.1"/>
    </source>
</evidence>
<evidence type="ECO:0000256" key="2">
    <source>
        <dbReference type="SAM" id="MobiDB-lite"/>
    </source>
</evidence>
<accession>A0A9D4DQA9</accession>
<name>A0A9D4DQA9_DREPO</name>
<evidence type="ECO:0000256" key="1">
    <source>
        <dbReference type="SAM" id="Coils"/>
    </source>
</evidence>
<reference evidence="3" key="1">
    <citation type="journal article" date="2019" name="bioRxiv">
        <title>The Genome of the Zebra Mussel, Dreissena polymorpha: A Resource for Invasive Species Research.</title>
        <authorList>
            <person name="McCartney M.A."/>
            <person name="Auch B."/>
            <person name="Kono T."/>
            <person name="Mallez S."/>
            <person name="Zhang Y."/>
            <person name="Obille A."/>
            <person name="Becker A."/>
            <person name="Abrahante J.E."/>
            <person name="Garbe J."/>
            <person name="Badalamenti J.P."/>
            <person name="Herman A."/>
            <person name="Mangelson H."/>
            <person name="Liachko I."/>
            <person name="Sullivan S."/>
            <person name="Sone E.D."/>
            <person name="Koren S."/>
            <person name="Silverstein K.A.T."/>
            <person name="Beckman K.B."/>
            <person name="Gohl D.M."/>
        </authorList>
    </citation>
    <scope>NUCLEOTIDE SEQUENCE</scope>
    <source>
        <strain evidence="3">Duluth1</strain>
        <tissue evidence="3">Whole animal</tissue>
    </source>
</reference>
<dbReference type="Gene3D" id="3.30.70.1820">
    <property type="entry name" value="L1 transposable element, RRM domain"/>
    <property type="match status" value="1"/>
</dbReference>
<feature type="region of interest" description="Disordered" evidence="2">
    <location>
        <begin position="1"/>
        <end position="38"/>
    </location>
</feature>
<evidence type="ECO:0000313" key="4">
    <source>
        <dbReference type="Proteomes" id="UP000828390"/>
    </source>
</evidence>
<organism evidence="3 4">
    <name type="scientific">Dreissena polymorpha</name>
    <name type="common">Zebra mussel</name>
    <name type="synonym">Mytilus polymorpha</name>
    <dbReference type="NCBI Taxonomy" id="45954"/>
    <lineage>
        <taxon>Eukaryota</taxon>
        <taxon>Metazoa</taxon>
        <taxon>Spiralia</taxon>
        <taxon>Lophotrochozoa</taxon>
        <taxon>Mollusca</taxon>
        <taxon>Bivalvia</taxon>
        <taxon>Autobranchia</taxon>
        <taxon>Heteroconchia</taxon>
        <taxon>Euheterodonta</taxon>
        <taxon>Imparidentia</taxon>
        <taxon>Neoheterodontei</taxon>
        <taxon>Myida</taxon>
        <taxon>Dreissenoidea</taxon>
        <taxon>Dreissenidae</taxon>
        <taxon>Dreissena</taxon>
    </lineage>
</organism>